<dbReference type="HOGENOM" id="CLU_001570_14_7_1"/>
<dbReference type="GO" id="GO:0004497">
    <property type="term" value="F:monooxygenase activity"/>
    <property type="evidence" value="ECO:0007669"/>
    <property type="project" value="UniProtKB-KW"/>
</dbReference>
<dbReference type="InterPro" id="IPR002401">
    <property type="entry name" value="Cyt_P450_E_grp-I"/>
</dbReference>
<dbReference type="GO" id="GO:0020037">
    <property type="term" value="F:heme binding"/>
    <property type="evidence" value="ECO:0007669"/>
    <property type="project" value="InterPro"/>
</dbReference>
<dbReference type="KEGG" id="npa:UCRNP2_337"/>
<evidence type="ECO:0000256" key="5">
    <source>
        <dbReference type="PIRSR" id="PIRSR602401-1"/>
    </source>
</evidence>
<keyword evidence="6" id="KW-0560">Oxidoreductase</keyword>
<name>R1H360_BOTPV</name>
<dbReference type="OMA" id="QTEVNIF"/>
<dbReference type="InterPro" id="IPR050121">
    <property type="entry name" value="Cytochrome_P450_monoxygenase"/>
</dbReference>
<dbReference type="PROSITE" id="PS00086">
    <property type="entry name" value="CYTOCHROME_P450"/>
    <property type="match status" value="1"/>
</dbReference>
<keyword evidence="4 5" id="KW-0408">Iron</keyword>
<dbReference type="eggNOG" id="KOG0158">
    <property type="taxonomic scope" value="Eukaryota"/>
</dbReference>
<keyword evidence="3 5" id="KW-0479">Metal-binding</keyword>
<evidence type="ECO:0000256" key="4">
    <source>
        <dbReference type="ARBA" id="ARBA00023004"/>
    </source>
</evidence>
<dbReference type="PANTHER" id="PTHR24305:SF166">
    <property type="entry name" value="CYTOCHROME P450 12A4, MITOCHONDRIAL-RELATED"/>
    <property type="match status" value="1"/>
</dbReference>
<dbReference type="PANTHER" id="PTHR24305">
    <property type="entry name" value="CYTOCHROME P450"/>
    <property type="match status" value="1"/>
</dbReference>
<dbReference type="EMBL" id="KB915682">
    <property type="protein sequence ID" value="EOD52864.1"/>
    <property type="molecule type" value="Genomic_DNA"/>
</dbReference>
<reference evidence="8" key="1">
    <citation type="journal article" date="2013" name="Genome Announc.">
        <title>Draft genome sequence of Neofusicoccum parvum isolate UCR-NP2, a fungal vascular pathogen associated with grapevine cankers.</title>
        <authorList>
            <person name="Blanco-Ulate B."/>
            <person name="Rolshausen P."/>
            <person name="Cantu D."/>
        </authorList>
    </citation>
    <scope>NUCLEOTIDE SEQUENCE [LARGE SCALE GENOMIC DNA]</scope>
    <source>
        <strain evidence="8">UCR-NP2</strain>
    </source>
</reference>
<dbReference type="Proteomes" id="UP000013521">
    <property type="component" value="Unassembled WGS sequence"/>
</dbReference>
<comment type="cofactor">
    <cofactor evidence="1 5">
        <name>heme</name>
        <dbReference type="ChEBI" id="CHEBI:30413"/>
    </cofactor>
</comment>
<evidence type="ECO:0000256" key="1">
    <source>
        <dbReference type="ARBA" id="ARBA00001971"/>
    </source>
</evidence>
<dbReference type="InterPro" id="IPR001128">
    <property type="entry name" value="Cyt_P450"/>
</dbReference>
<accession>R1H360</accession>
<dbReference type="SUPFAM" id="SSF48264">
    <property type="entry name" value="Cytochrome P450"/>
    <property type="match status" value="1"/>
</dbReference>
<gene>
    <name evidence="7" type="ORF">UCRNP2_337</name>
</gene>
<feature type="binding site" description="axial binding residue" evidence="5">
    <location>
        <position position="49"/>
    </location>
    <ligand>
        <name>heme</name>
        <dbReference type="ChEBI" id="CHEBI:30413"/>
    </ligand>
    <ligandPart>
        <name>Fe</name>
        <dbReference type="ChEBI" id="CHEBI:18248"/>
    </ligandPart>
</feature>
<sequence length="106" mass="12452">MNAWVMHANKDVFGDDAEEYRPERWLVSKEEIGRMDRSILTWGLGSRTCIGKNIALMEISILIPELVRRFDFRLVRPDAELETQNVFFVKQKNLWVNVSERKTEAP</sequence>
<dbReference type="GO" id="GO:0005506">
    <property type="term" value="F:iron ion binding"/>
    <property type="evidence" value="ECO:0007669"/>
    <property type="project" value="InterPro"/>
</dbReference>
<proteinExistence type="inferred from homology"/>
<evidence type="ECO:0000256" key="3">
    <source>
        <dbReference type="ARBA" id="ARBA00022723"/>
    </source>
</evidence>
<evidence type="ECO:0000256" key="6">
    <source>
        <dbReference type="RuleBase" id="RU000461"/>
    </source>
</evidence>
<dbReference type="GO" id="GO:0016705">
    <property type="term" value="F:oxidoreductase activity, acting on paired donors, with incorporation or reduction of molecular oxygen"/>
    <property type="evidence" value="ECO:0007669"/>
    <property type="project" value="InterPro"/>
</dbReference>
<organism evidence="7 8">
    <name type="scientific">Botryosphaeria parva (strain UCR-NP2)</name>
    <name type="common">Grapevine canker fungus</name>
    <name type="synonym">Neofusicoccum parvum</name>
    <dbReference type="NCBI Taxonomy" id="1287680"/>
    <lineage>
        <taxon>Eukaryota</taxon>
        <taxon>Fungi</taxon>
        <taxon>Dikarya</taxon>
        <taxon>Ascomycota</taxon>
        <taxon>Pezizomycotina</taxon>
        <taxon>Dothideomycetes</taxon>
        <taxon>Dothideomycetes incertae sedis</taxon>
        <taxon>Botryosphaeriales</taxon>
        <taxon>Botryosphaeriaceae</taxon>
        <taxon>Neofusicoccum</taxon>
    </lineage>
</organism>
<comment type="similarity">
    <text evidence="2 6">Belongs to the cytochrome P450 family.</text>
</comment>
<dbReference type="Pfam" id="PF00067">
    <property type="entry name" value="p450"/>
    <property type="match status" value="1"/>
</dbReference>
<dbReference type="AlphaFoldDB" id="R1H360"/>
<dbReference type="InterPro" id="IPR017972">
    <property type="entry name" value="Cyt_P450_CS"/>
</dbReference>
<dbReference type="PRINTS" id="PR00463">
    <property type="entry name" value="EP450I"/>
</dbReference>
<keyword evidence="6" id="KW-0503">Monooxygenase</keyword>
<evidence type="ECO:0000256" key="2">
    <source>
        <dbReference type="ARBA" id="ARBA00010617"/>
    </source>
</evidence>
<keyword evidence="5 6" id="KW-0349">Heme</keyword>
<dbReference type="Gene3D" id="1.10.630.10">
    <property type="entry name" value="Cytochrome P450"/>
    <property type="match status" value="1"/>
</dbReference>
<protein>
    <submittedName>
        <fullName evidence="7">Putative cytochrome p450 protein</fullName>
    </submittedName>
</protein>
<dbReference type="InterPro" id="IPR036396">
    <property type="entry name" value="Cyt_P450_sf"/>
</dbReference>
<dbReference type="OrthoDB" id="3934656at2759"/>
<evidence type="ECO:0000313" key="8">
    <source>
        <dbReference type="Proteomes" id="UP000013521"/>
    </source>
</evidence>
<evidence type="ECO:0000313" key="7">
    <source>
        <dbReference type="EMBL" id="EOD52864.1"/>
    </source>
</evidence>